<evidence type="ECO:0000313" key="3">
    <source>
        <dbReference type="Proteomes" id="UP000325315"/>
    </source>
</evidence>
<proteinExistence type="predicted"/>
<keyword evidence="1" id="KW-1133">Transmembrane helix</keyword>
<gene>
    <name evidence="2" type="ORF">EPI10_019268</name>
</gene>
<dbReference type="Proteomes" id="UP000325315">
    <property type="component" value="Unassembled WGS sequence"/>
</dbReference>
<accession>A0A5B6WAR1</accession>
<keyword evidence="3" id="KW-1185">Reference proteome</keyword>
<organism evidence="2 3">
    <name type="scientific">Gossypium australe</name>
    <dbReference type="NCBI Taxonomy" id="47621"/>
    <lineage>
        <taxon>Eukaryota</taxon>
        <taxon>Viridiplantae</taxon>
        <taxon>Streptophyta</taxon>
        <taxon>Embryophyta</taxon>
        <taxon>Tracheophyta</taxon>
        <taxon>Spermatophyta</taxon>
        <taxon>Magnoliopsida</taxon>
        <taxon>eudicotyledons</taxon>
        <taxon>Gunneridae</taxon>
        <taxon>Pentapetalae</taxon>
        <taxon>rosids</taxon>
        <taxon>malvids</taxon>
        <taxon>Malvales</taxon>
        <taxon>Malvaceae</taxon>
        <taxon>Malvoideae</taxon>
        <taxon>Gossypium</taxon>
    </lineage>
</organism>
<evidence type="ECO:0000313" key="2">
    <source>
        <dbReference type="EMBL" id="KAA3478670.1"/>
    </source>
</evidence>
<keyword evidence="1" id="KW-0472">Membrane</keyword>
<feature type="transmembrane region" description="Helical" evidence="1">
    <location>
        <begin position="20"/>
        <end position="38"/>
    </location>
</feature>
<dbReference type="EMBL" id="SMMG02000003">
    <property type="protein sequence ID" value="KAA3478670.1"/>
    <property type="molecule type" value="Genomic_DNA"/>
</dbReference>
<dbReference type="AlphaFoldDB" id="A0A5B6WAR1"/>
<protein>
    <submittedName>
        <fullName evidence="2">Uncharacterized protein</fullName>
    </submittedName>
</protein>
<evidence type="ECO:0000256" key="1">
    <source>
        <dbReference type="SAM" id="Phobius"/>
    </source>
</evidence>
<sequence length="106" mass="11905">MLPRTTSRVGSAHAAYFPVKPWVALFVLVAVLAVLVDLQRVDSHVVKSGVKMFIQAETTANVATPGHQRQKQSRMKQGRCRDVDDDDVVTMRRLLGLNQPRFYSLI</sequence>
<comment type="caution">
    <text evidence="2">The sequence shown here is derived from an EMBL/GenBank/DDBJ whole genome shotgun (WGS) entry which is preliminary data.</text>
</comment>
<reference evidence="3" key="1">
    <citation type="journal article" date="2019" name="Plant Biotechnol. J.">
        <title>Genome sequencing of the Australian wild diploid species Gossypium australe highlights disease resistance and delayed gland morphogenesis.</title>
        <authorList>
            <person name="Cai Y."/>
            <person name="Cai X."/>
            <person name="Wang Q."/>
            <person name="Wang P."/>
            <person name="Zhang Y."/>
            <person name="Cai C."/>
            <person name="Xu Y."/>
            <person name="Wang K."/>
            <person name="Zhou Z."/>
            <person name="Wang C."/>
            <person name="Geng S."/>
            <person name="Li B."/>
            <person name="Dong Q."/>
            <person name="Hou Y."/>
            <person name="Wang H."/>
            <person name="Ai P."/>
            <person name="Liu Z."/>
            <person name="Yi F."/>
            <person name="Sun M."/>
            <person name="An G."/>
            <person name="Cheng J."/>
            <person name="Zhang Y."/>
            <person name="Shi Q."/>
            <person name="Xie Y."/>
            <person name="Shi X."/>
            <person name="Chang Y."/>
            <person name="Huang F."/>
            <person name="Chen Y."/>
            <person name="Hong S."/>
            <person name="Mi L."/>
            <person name="Sun Q."/>
            <person name="Zhang L."/>
            <person name="Zhou B."/>
            <person name="Peng R."/>
            <person name="Zhang X."/>
            <person name="Liu F."/>
        </authorList>
    </citation>
    <scope>NUCLEOTIDE SEQUENCE [LARGE SCALE GENOMIC DNA]</scope>
    <source>
        <strain evidence="3">cv. PA1801</strain>
    </source>
</reference>
<keyword evidence="1" id="KW-0812">Transmembrane</keyword>
<name>A0A5B6WAR1_9ROSI</name>